<dbReference type="InterPro" id="IPR003313">
    <property type="entry name" value="AraC-bd"/>
</dbReference>
<dbReference type="GO" id="GO:0043565">
    <property type="term" value="F:sequence-specific DNA binding"/>
    <property type="evidence" value="ECO:0007669"/>
    <property type="project" value="InterPro"/>
</dbReference>
<keyword evidence="1" id="KW-0805">Transcription regulation</keyword>
<dbReference type="Gene3D" id="2.60.120.10">
    <property type="entry name" value="Jelly Rolls"/>
    <property type="match status" value="1"/>
</dbReference>
<sequence length="289" mass="33992">MKLLKKSLESQVYSFAVQELRETHFDSSWHFHPHYQLFTVFEGDGTRFIGDNIQHFEVGDTVFLGPNIPHLWRSDKAYFEQNSNLMTHGIVVYFTEDFLGNHFFDKSEMFRLKQLFQSSLRGLDIVGDMREKIRNGLLALNKLEGFDRVLKLLQLLHELSQTSDYKYISSIGYVNNYKISETERMQKVHDYVMKHFKEEVRLSELASLVSMSDAAFCRYFKSRTNKSFFDFIAEIRIGHACKLLHEGTLNVTQIAYESGYNTMSNFNRQFKNIVGKSPLVYQKEYHHNK</sequence>
<dbReference type="SUPFAM" id="SSF46689">
    <property type="entry name" value="Homeodomain-like"/>
    <property type="match status" value="2"/>
</dbReference>
<dbReference type="Proteomes" id="UP000245489">
    <property type="component" value="Unassembled WGS sequence"/>
</dbReference>
<dbReference type="RefSeq" id="WP_109743759.1">
    <property type="nucleotide sequence ID" value="NZ_QGGO01000016.1"/>
</dbReference>
<gene>
    <name evidence="5" type="ORF">LV89_03048</name>
</gene>
<dbReference type="PROSITE" id="PS01124">
    <property type="entry name" value="HTH_ARAC_FAMILY_2"/>
    <property type="match status" value="1"/>
</dbReference>
<keyword evidence="6" id="KW-1185">Reference proteome</keyword>
<dbReference type="AlphaFoldDB" id="A0A316E0F0"/>
<reference evidence="5 6" key="1">
    <citation type="submission" date="2018-05" db="EMBL/GenBank/DDBJ databases">
        <title>Genomic Encyclopedia of Archaeal and Bacterial Type Strains, Phase II (KMG-II): from individual species to whole genera.</title>
        <authorList>
            <person name="Goeker M."/>
        </authorList>
    </citation>
    <scope>NUCLEOTIDE SEQUENCE [LARGE SCALE GENOMIC DNA]</scope>
    <source>
        <strain evidence="5 6">DSM 22214</strain>
    </source>
</reference>
<accession>A0A316E0F0</accession>
<proteinExistence type="predicted"/>
<dbReference type="InterPro" id="IPR018060">
    <property type="entry name" value="HTH_AraC"/>
</dbReference>
<evidence type="ECO:0000256" key="1">
    <source>
        <dbReference type="ARBA" id="ARBA00023015"/>
    </source>
</evidence>
<dbReference type="Pfam" id="PF12833">
    <property type="entry name" value="HTH_18"/>
    <property type="match status" value="1"/>
</dbReference>
<keyword evidence="2 5" id="KW-0238">DNA-binding</keyword>
<evidence type="ECO:0000256" key="3">
    <source>
        <dbReference type="ARBA" id="ARBA00023163"/>
    </source>
</evidence>
<comment type="caution">
    <text evidence="5">The sequence shown here is derived from an EMBL/GenBank/DDBJ whole genome shotgun (WGS) entry which is preliminary data.</text>
</comment>
<evidence type="ECO:0000313" key="5">
    <source>
        <dbReference type="EMBL" id="PWK23841.1"/>
    </source>
</evidence>
<organism evidence="5 6">
    <name type="scientific">Arcicella aurantiaca</name>
    <dbReference type="NCBI Taxonomy" id="591202"/>
    <lineage>
        <taxon>Bacteria</taxon>
        <taxon>Pseudomonadati</taxon>
        <taxon>Bacteroidota</taxon>
        <taxon>Cytophagia</taxon>
        <taxon>Cytophagales</taxon>
        <taxon>Flectobacillaceae</taxon>
        <taxon>Arcicella</taxon>
    </lineage>
</organism>
<dbReference type="SMART" id="SM00342">
    <property type="entry name" value="HTH_ARAC"/>
    <property type="match status" value="1"/>
</dbReference>
<feature type="domain" description="HTH araC/xylS-type" evidence="4">
    <location>
        <begin position="186"/>
        <end position="284"/>
    </location>
</feature>
<dbReference type="PANTHER" id="PTHR43280:SF2">
    <property type="entry name" value="HTH-TYPE TRANSCRIPTIONAL REGULATOR EXSA"/>
    <property type="match status" value="1"/>
</dbReference>
<dbReference type="Pfam" id="PF02311">
    <property type="entry name" value="AraC_binding"/>
    <property type="match status" value="1"/>
</dbReference>
<dbReference type="GO" id="GO:0003700">
    <property type="term" value="F:DNA-binding transcription factor activity"/>
    <property type="evidence" value="ECO:0007669"/>
    <property type="project" value="InterPro"/>
</dbReference>
<dbReference type="SUPFAM" id="SSF51182">
    <property type="entry name" value="RmlC-like cupins"/>
    <property type="match status" value="1"/>
</dbReference>
<dbReference type="PANTHER" id="PTHR43280">
    <property type="entry name" value="ARAC-FAMILY TRANSCRIPTIONAL REGULATOR"/>
    <property type="match status" value="1"/>
</dbReference>
<dbReference type="Gene3D" id="1.10.10.60">
    <property type="entry name" value="Homeodomain-like"/>
    <property type="match status" value="2"/>
</dbReference>
<dbReference type="InterPro" id="IPR018062">
    <property type="entry name" value="HTH_AraC-typ_CS"/>
</dbReference>
<dbReference type="InterPro" id="IPR011051">
    <property type="entry name" value="RmlC_Cupin_sf"/>
</dbReference>
<dbReference type="PROSITE" id="PS00041">
    <property type="entry name" value="HTH_ARAC_FAMILY_1"/>
    <property type="match status" value="1"/>
</dbReference>
<name>A0A316E0F0_9BACT</name>
<evidence type="ECO:0000259" key="4">
    <source>
        <dbReference type="PROSITE" id="PS01124"/>
    </source>
</evidence>
<keyword evidence="3" id="KW-0804">Transcription</keyword>
<dbReference type="EMBL" id="QGGO01000016">
    <property type="protein sequence ID" value="PWK23841.1"/>
    <property type="molecule type" value="Genomic_DNA"/>
</dbReference>
<dbReference type="InterPro" id="IPR009057">
    <property type="entry name" value="Homeodomain-like_sf"/>
</dbReference>
<evidence type="ECO:0000313" key="6">
    <source>
        <dbReference type="Proteomes" id="UP000245489"/>
    </source>
</evidence>
<evidence type="ECO:0000256" key="2">
    <source>
        <dbReference type="ARBA" id="ARBA00023125"/>
    </source>
</evidence>
<dbReference type="InterPro" id="IPR014710">
    <property type="entry name" value="RmlC-like_jellyroll"/>
</dbReference>
<protein>
    <submittedName>
        <fullName evidence="5">AraC-like DNA-binding protein</fullName>
    </submittedName>
</protein>
<dbReference type="OrthoDB" id="792101at2"/>